<dbReference type="EMBL" id="JAKOGI010001548">
    <property type="protein sequence ID" value="KAJ8425084.1"/>
    <property type="molecule type" value="Genomic_DNA"/>
</dbReference>
<feature type="compositionally biased region" description="Pro residues" evidence="1">
    <location>
        <begin position="26"/>
        <end position="36"/>
    </location>
</feature>
<dbReference type="CDD" id="cd03031">
    <property type="entry name" value="GRX_GRX_like"/>
    <property type="match status" value="1"/>
</dbReference>
<protein>
    <recommendedName>
        <fullName evidence="2">Glutaredoxin domain-containing protein</fullName>
    </recommendedName>
</protein>
<feature type="compositionally biased region" description="Low complexity" evidence="1">
    <location>
        <begin position="14"/>
        <end position="25"/>
    </location>
</feature>
<comment type="caution">
    <text evidence="3">The sequence shown here is derived from an EMBL/GenBank/DDBJ whole genome shotgun (WGS) entry which is preliminary data.</text>
</comment>
<name>A0A9Q1GT42_9CARY</name>
<dbReference type="OrthoDB" id="423313at2759"/>
<keyword evidence="4" id="KW-1185">Reference proteome</keyword>
<proteinExistence type="predicted"/>
<evidence type="ECO:0000313" key="4">
    <source>
        <dbReference type="Proteomes" id="UP001153076"/>
    </source>
</evidence>
<dbReference type="PANTHER" id="PTHR45669:SF26">
    <property type="entry name" value="GLUTAREDOXIN DOMAIN-CONTAINING PROTEIN"/>
    <property type="match status" value="1"/>
</dbReference>
<organism evidence="3 4">
    <name type="scientific">Carnegiea gigantea</name>
    <dbReference type="NCBI Taxonomy" id="171969"/>
    <lineage>
        <taxon>Eukaryota</taxon>
        <taxon>Viridiplantae</taxon>
        <taxon>Streptophyta</taxon>
        <taxon>Embryophyta</taxon>
        <taxon>Tracheophyta</taxon>
        <taxon>Spermatophyta</taxon>
        <taxon>Magnoliopsida</taxon>
        <taxon>eudicotyledons</taxon>
        <taxon>Gunneridae</taxon>
        <taxon>Pentapetalae</taxon>
        <taxon>Caryophyllales</taxon>
        <taxon>Cactineae</taxon>
        <taxon>Cactaceae</taxon>
        <taxon>Cactoideae</taxon>
        <taxon>Echinocereeae</taxon>
        <taxon>Carnegiea</taxon>
    </lineage>
</organism>
<dbReference type="Proteomes" id="UP001153076">
    <property type="component" value="Unassembled WGS sequence"/>
</dbReference>
<dbReference type="Pfam" id="PF23733">
    <property type="entry name" value="GRXCR1-2_C"/>
    <property type="match status" value="1"/>
</dbReference>
<dbReference type="InterPro" id="IPR036249">
    <property type="entry name" value="Thioredoxin-like_sf"/>
</dbReference>
<dbReference type="InterPro" id="IPR002109">
    <property type="entry name" value="Glutaredoxin"/>
</dbReference>
<dbReference type="SUPFAM" id="SSF52833">
    <property type="entry name" value="Thioredoxin-like"/>
    <property type="match status" value="1"/>
</dbReference>
<evidence type="ECO:0000313" key="3">
    <source>
        <dbReference type="EMBL" id="KAJ8425084.1"/>
    </source>
</evidence>
<evidence type="ECO:0000256" key="1">
    <source>
        <dbReference type="SAM" id="MobiDB-lite"/>
    </source>
</evidence>
<dbReference type="Pfam" id="PF00462">
    <property type="entry name" value="Glutaredoxin"/>
    <property type="match status" value="1"/>
</dbReference>
<feature type="region of interest" description="Disordered" evidence="1">
    <location>
        <begin position="14"/>
        <end position="70"/>
    </location>
</feature>
<evidence type="ECO:0000259" key="2">
    <source>
        <dbReference type="Pfam" id="PF00462"/>
    </source>
</evidence>
<accession>A0A9Q1GT42</accession>
<dbReference type="AlphaFoldDB" id="A0A9Q1GT42"/>
<gene>
    <name evidence="3" type="ORF">Cgig2_034020</name>
</gene>
<feature type="compositionally biased region" description="Low complexity" evidence="1">
    <location>
        <begin position="61"/>
        <end position="70"/>
    </location>
</feature>
<reference evidence="3" key="1">
    <citation type="submission" date="2022-04" db="EMBL/GenBank/DDBJ databases">
        <title>Carnegiea gigantea Genome sequencing and assembly v2.</title>
        <authorList>
            <person name="Copetti D."/>
            <person name="Sanderson M.J."/>
            <person name="Burquez A."/>
            <person name="Wojciechowski M.F."/>
        </authorList>
    </citation>
    <scope>NUCLEOTIDE SEQUENCE</scope>
    <source>
        <strain evidence="3">SGP5-SGP5p</strain>
        <tissue evidence="3">Aerial part</tissue>
    </source>
</reference>
<sequence>MECERRFMWLTWPKSPASKSSAPGSPRYPPPSPPVSPIHKHSQSLSFKDVETLLNPPPPHLTHSLSSPSSSPLSLKDLHTLFYSPKPSIFHRVRAWAQTRTQTLPQPPDSQNRVVIYYTSLRVVRRTFEDCTAVRSILKGCRVKLDERDLSMDAAFLDELQGIIGEKVEMMSLPKVFVNGKYVGGAEEIQRLHESGDLKKMIQRLPAAEVGVCGVCGGYRFLVCRHCDGSHKVYDEKGGLKVCSRCNENVIVVYVIHMGNSPL</sequence>
<dbReference type="Gene3D" id="3.40.30.10">
    <property type="entry name" value="Glutaredoxin"/>
    <property type="match status" value="1"/>
</dbReference>
<dbReference type="PANTHER" id="PTHR45669">
    <property type="entry name" value="GLUTAREDOXIN DOMAIN-CONTAINING CYSTEINE-RICH PROTEIN CG12206-RELATED"/>
    <property type="match status" value="1"/>
</dbReference>
<dbReference type="PROSITE" id="PS51354">
    <property type="entry name" value="GLUTAREDOXIN_2"/>
    <property type="match status" value="1"/>
</dbReference>
<feature type="domain" description="Glutaredoxin" evidence="2">
    <location>
        <begin position="115"/>
        <end position="183"/>
    </location>
</feature>